<evidence type="ECO:0000313" key="3">
    <source>
        <dbReference type="Proteomes" id="UP001190700"/>
    </source>
</evidence>
<dbReference type="Proteomes" id="UP001190700">
    <property type="component" value="Unassembled WGS sequence"/>
</dbReference>
<protein>
    <submittedName>
        <fullName evidence="2">Uncharacterized protein</fullName>
    </submittedName>
</protein>
<sequence>MEEDSDAGNRFSSNIHSFSSAGGTQWKAMLSPLNSPEVERHPQMTIFEEPRRNSGADQVTAEDLGNFNPLASFTNSDFRSDSKEEMQIEDPTLITPRCDGSDEEEAHHIIGNLVVPLDKKMETGHPPLRAPPFDGLHEEEVHLACPDEVVPSDRMPLPLKPSKETQPRREPETQLGIELGRISGQPLPPPPPEETAIDVAPPKLYHEPIASSAESHGTSGTTARKPMGTRQFKTVYFGCWLHANCMKRSIPVDSSLTDS</sequence>
<gene>
    <name evidence="2" type="ORF">CYMTET_56900</name>
</gene>
<feature type="compositionally biased region" description="Polar residues" evidence="1">
    <location>
        <begin position="212"/>
        <end position="222"/>
    </location>
</feature>
<feature type="compositionally biased region" description="Polar residues" evidence="1">
    <location>
        <begin position="10"/>
        <end position="22"/>
    </location>
</feature>
<comment type="caution">
    <text evidence="2">The sequence shown here is derived from an EMBL/GenBank/DDBJ whole genome shotgun (WGS) entry which is preliminary data.</text>
</comment>
<dbReference type="AlphaFoldDB" id="A0AAE0BBA0"/>
<dbReference type="EMBL" id="LGRX02035904">
    <property type="protein sequence ID" value="KAK3232773.1"/>
    <property type="molecule type" value="Genomic_DNA"/>
</dbReference>
<feature type="region of interest" description="Disordered" evidence="1">
    <location>
        <begin position="1"/>
        <end position="22"/>
    </location>
</feature>
<name>A0AAE0BBA0_9CHLO</name>
<reference evidence="2 3" key="1">
    <citation type="journal article" date="2015" name="Genome Biol. Evol.">
        <title>Comparative Genomics of a Bacterivorous Green Alga Reveals Evolutionary Causalities and Consequences of Phago-Mixotrophic Mode of Nutrition.</title>
        <authorList>
            <person name="Burns J.A."/>
            <person name="Paasch A."/>
            <person name="Narechania A."/>
            <person name="Kim E."/>
        </authorList>
    </citation>
    <scope>NUCLEOTIDE SEQUENCE [LARGE SCALE GENOMIC DNA]</scope>
    <source>
        <strain evidence="2 3">PLY_AMNH</strain>
    </source>
</reference>
<evidence type="ECO:0000313" key="2">
    <source>
        <dbReference type="EMBL" id="KAK3232773.1"/>
    </source>
</evidence>
<proteinExistence type="predicted"/>
<evidence type="ECO:0000256" key="1">
    <source>
        <dbReference type="SAM" id="MobiDB-lite"/>
    </source>
</evidence>
<feature type="region of interest" description="Disordered" evidence="1">
    <location>
        <begin position="62"/>
        <end position="95"/>
    </location>
</feature>
<organism evidence="2 3">
    <name type="scientific">Cymbomonas tetramitiformis</name>
    <dbReference type="NCBI Taxonomy" id="36881"/>
    <lineage>
        <taxon>Eukaryota</taxon>
        <taxon>Viridiplantae</taxon>
        <taxon>Chlorophyta</taxon>
        <taxon>Pyramimonadophyceae</taxon>
        <taxon>Pyramimonadales</taxon>
        <taxon>Pyramimonadaceae</taxon>
        <taxon>Cymbomonas</taxon>
    </lineage>
</organism>
<feature type="region of interest" description="Disordered" evidence="1">
    <location>
        <begin position="149"/>
        <end position="227"/>
    </location>
</feature>
<feature type="compositionally biased region" description="Basic and acidic residues" evidence="1">
    <location>
        <begin position="161"/>
        <end position="172"/>
    </location>
</feature>
<keyword evidence="3" id="KW-1185">Reference proteome</keyword>
<accession>A0AAE0BBA0</accession>